<evidence type="ECO:0000259" key="2">
    <source>
        <dbReference type="PROSITE" id="PS50983"/>
    </source>
</evidence>
<organism evidence="3 4">
    <name type="scientific">Serratia rubidaea</name>
    <name type="common">Serratia marinorubra</name>
    <dbReference type="NCBI Taxonomy" id="61652"/>
    <lineage>
        <taxon>Bacteria</taxon>
        <taxon>Pseudomonadati</taxon>
        <taxon>Pseudomonadota</taxon>
        <taxon>Gammaproteobacteria</taxon>
        <taxon>Enterobacterales</taxon>
        <taxon>Yersiniaceae</taxon>
        <taxon>Serratia</taxon>
    </lineage>
</organism>
<dbReference type="InterPro" id="IPR050902">
    <property type="entry name" value="ABC_Transporter_SBP"/>
</dbReference>
<keyword evidence="1" id="KW-0732">Signal</keyword>
<dbReference type="Gene3D" id="3.40.50.1980">
    <property type="entry name" value="Nitrogenase molybdenum iron protein domain"/>
    <property type="match status" value="2"/>
</dbReference>
<gene>
    <name evidence="3" type="primary">hmuT_2</name>
    <name evidence="3" type="ORF">NCTC9419_04973</name>
</gene>
<dbReference type="PANTHER" id="PTHR30535:SF4">
    <property type="entry name" value="HEMIN-BINDING PERIPLASMIC PROTEIN HMUT"/>
    <property type="match status" value="1"/>
</dbReference>
<dbReference type="InterPro" id="IPR002491">
    <property type="entry name" value="ABC_transptr_periplasmic_BD"/>
</dbReference>
<reference evidence="3 4" key="1">
    <citation type="submission" date="2018-12" db="EMBL/GenBank/DDBJ databases">
        <authorList>
            <consortium name="Pathogen Informatics"/>
        </authorList>
    </citation>
    <scope>NUCLEOTIDE SEQUENCE [LARGE SCALE GENOMIC DNA]</scope>
    <source>
        <strain evidence="3 4">NCTC9419</strain>
    </source>
</reference>
<feature type="signal peptide" evidence="1">
    <location>
        <begin position="1"/>
        <end position="22"/>
    </location>
</feature>
<dbReference type="STRING" id="61652.AXX16_3131"/>
<evidence type="ECO:0000313" key="3">
    <source>
        <dbReference type="EMBL" id="VEA73344.1"/>
    </source>
</evidence>
<dbReference type="Pfam" id="PF01497">
    <property type="entry name" value="Peripla_BP_2"/>
    <property type="match status" value="1"/>
</dbReference>
<sequence length="275" mass="28792">MTRSLSRALALCAALITPLAAAAERIVSIGGDVSEIVYALGAGDELVARDSTSLSPAALQSLPDVGYMRQLNAEGILALRPTLVLASDLAQPALVFRQLADSGVRVVHIPADSAPEAVSEKITAVAAALDRKPQGKRLIAHYRQQLAALNARPLPVKVLFIMSHGGMTPMAAGQDTAADAAIRAAGLRNAMQGFSHYRPLSQEGVIASAPDLLLVGRDGVKTLGGVQQLWQLPGVALTPAGKKRRVLVVDDMALLGFGLQTPDALIKLRRAAEQP</sequence>
<evidence type="ECO:0000256" key="1">
    <source>
        <dbReference type="SAM" id="SignalP"/>
    </source>
</evidence>
<feature type="chain" id="PRO_5018719566" evidence="1">
    <location>
        <begin position="23"/>
        <end position="275"/>
    </location>
</feature>
<accession>A0A3S4FVK5</accession>
<dbReference type="Proteomes" id="UP000271603">
    <property type="component" value="Chromosome"/>
</dbReference>
<evidence type="ECO:0000313" key="4">
    <source>
        <dbReference type="Proteomes" id="UP000271603"/>
    </source>
</evidence>
<name>A0A3S4FVK5_SERRU</name>
<protein>
    <submittedName>
        <fullName evidence="3">Hemin-binding periplasmic protein hmuT</fullName>
    </submittedName>
</protein>
<proteinExistence type="predicted"/>
<feature type="domain" description="Fe/B12 periplasmic-binding" evidence="2">
    <location>
        <begin position="25"/>
        <end position="275"/>
    </location>
</feature>
<dbReference type="PROSITE" id="PS50983">
    <property type="entry name" value="FE_B12_PBP"/>
    <property type="match status" value="1"/>
</dbReference>
<dbReference type="CDD" id="cd01149">
    <property type="entry name" value="HutB"/>
    <property type="match status" value="1"/>
</dbReference>
<dbReference type="SUPFAM" id="SSF53807">
    <property type="entry name" value="Helical backbone' metal receptor"/>
    <property type="match status" value="1"/>
</dbReference>
<dbReference type="AlphaFoldDB" id="A0A3S4FVK5"/>
<dbReference type="PANTHER" id="PTHR30535">
    <property type="entry name" value="VITAMIN B12-BINDING PROTEIN"/>
    <property type="match status" value="1"/>
</dbReference>
<dbReference type="EMBL" id="LR134155">
    <property type="protein sequence ID" value="VEA73344.1"/>
    <property type="molecule type" value="Genomic_DNA"/>
</dbReference>